<evidence type="ECO:0000313" key="10">
    <source>
        <dbReference type="EMBL" id="ARQ03138.1"/>
    </source>
</evidence>
<feature type="binding site" evidence="9">
    <location>
        <begin position="85"/>
        <end position="86"/>
    </location>
    <ligand>
        <name>5-phospho-alpha-D-ribose 1-diphosphate</name>
        <dbReference type="ChEBI" id="CHEBI:58017"/>
    </ligand>
</feature>
<dbReference type="PANTHER" id="PTHR43285:SF2">
    <property type="entry name" value="ANTHRANILATE PHOSPHORIBOSYLTRANSFERASE"/>
    <property type="match status" value="1"/>
</dbReference>
<dbReference type="InterPro" id="IPR017459">
    <property type="entry name" value="Glycosyl_Trfase_fam3_N_dom"/>
</dbReference>
<dbReference type="AlphaFoldDB" id="A0A1W7A0M4"/>
<dbReference type="EC" id="2.4.2.18" evidence="9"/>
<protein>
    <recommendedName>
        <fullName evidence="9">Anthranilate phosphoribosyltransferase</fullName>
        <ecNumber evidence="9">2.4.2.18</ecNumber>
    </recommendedName>
</protein>
<dbReference type="GO" id="GO:0004048">
    <property type="term" value="F:anthranilate phosphoribosyltransferase activity"/>
    <property type="evidence" value="ECO:0007669"/>
    <property type="project" value="UniProtKB-UniRule"/>
</dbReference>
<evidence type="ECO:0000256" key="9">
    <source>
        <dbReference type="HAMAP-Rule" id="MF_00211"/>
    </source>
</evidence>
<feature type="binding site" evidence="9">
    <location>
        <begin position="92"/>
        <end position="95"/>
    </location>
    <ligand>
        <name>5-phospho-alpha-D-ribose 1-diphosphate</name>
        <dbReference type="ChEBI" id="CHEBI:58017"/>
    </ligand>
</feature>
<keyword evidence="4 9" id="KW-0808">Transferase</keyword>
<keyword evidence="9" id="KW-0460">Magnesium</keyword>
<evidence type="ECO:0000313" key="11">
    <source>
        <dbReference type="Proteomes" id="UP000194137"/>
    </source>
</evidence>
<evidence type="ECO:0000256" key="1">
    <source>
        <dbReference type="ARBA" id="ARBA00004907"/>
    </source>
</evidence>
<dbReference type="Gene3D" id="1.20.970.10">
    <property type="entry name" value="Transferase, Pyrimidine Nucleoside Phosphorylase, Chain C"/>
    <property type="match status" value="1"/>
</dbReference>
<evidence type="ECO:0000256" key="2">
    <source>
        <dbReference type="ARBA" id="ARBA00022605"/>
    </source>
</evidence>
<dbReference type="EMBL" id="CP021112">
    <property type="protein sequence ID" value="ARQ03138.1"/>
    <property type="molecule type" value="Genomic_DNA"/>
</dbReference>
<evidence type="ECO:0000256" key="6">
    <source>
        <dbReference type="ARBA" id="ARBA00023141"/>
    </source>
</evidence>
<feature type="binding site" evidence="9">
    <location>
        <position position="90"/>
    </location>
    <ligand>
        <name>5-phospho-alpha-D-ribose 1-diphosphate</name>
        <dbReference type="ChEBI" id="CHEBI:58017"/>
    </ligand>
</feature>
<name>A0A1W7A0M4_9HYPH</name>
<dbReference type="HAMAP" id="MF_00211">
    <property type="entry name" value="TrpD"/>
    <property type="match status" value="1"/>
</dbReference>
<comment type="subunit">
    <text evidence="9">Homodimer.</text>
</comment>
<keyword evidence="9" id="KW-0479">Metal-binding</keyword>
<dbReference type="GO" id="GO:0000287">
    <property type="term" value="F:magnesium ion binding"/>
    <property type="evidence" value="ECO:0007669"/>
    <property type="project" value="UniProtKB-UniRule"/>
</dbReference>
<dbReference type="InterPro" id="IPR036320">
    <property type="entry name" value="Glycosyl_Trfase_fam3_N_dom_sf"/>
</dbReference>
<keyword evidence="11" id="KW-1185">Reference proteome</keyword>
<dbReference type="KEGG" id="psin:CAK95_23050"/>
<comment type="pathway">
    <text evidence="1 9">Amino-acid biosynthesis; L-tryptophan biosynthesis; L-tryptophan from chorismate: step 2/5.</text>
</comment>
<evidence type="ECO:0000256" key="4">
    <source>
        <dbReference type="ARBA" id="ARBA00022679"/>
    </source>
</evidence>
<feature type="binding site" evidence="9">
    <location>
        <position position="228"/>
    </location>
    <ligand>
        <name>Mg(2+)</name>
        <dbReference type="ChEBI" id="CHEBI:18420"/>
        <label>2</label>
    </ligand>
</feature>
<feature type="binding site" evidence="9">
    <location>
        <position position="122"/>
    </location>
    <ligand>
        <name>5-phospho-alpha-D-ribose 1-diphosphate</name>
        <dbReference type="ChEBI" id="CHEBI:58017"/>
    </ligand>
</feature>
<dbReference type="Gene3D" id="3.40.1030.10">
    <property type="entry name" value="Nucleoside phosphorylase/phosphoribosyltransferase catalytic domain"/>
    <property type="match status" value="1"/>
</dbReference>
<dbReference type="GO" id="GO:0005829">
    <property type="term" value="C:cytosol"/>
    <property type="evidence" value="ECO:0007669"/>
    <property type="project" value="TreeGrafter"/>
</dbReference>
<dbReference type="FunFam" id="3.40.1030.10:FF:000002">
    <property type="entry name" value="Anthranilate phosphoribosyltransferase"/>
    <property type="match status" value="1"/>
</dbReference>
<dbReference type="Pfam" id="PF00591">
    <property type="entry name" value="Glycos_transf_3"/>
    <property type="match status" value="1"/>
</dbReference>
<evidence type="ECO:0000256" key="5">
    <source>
        <dbReference type="ARBA" id="ARBA00022822"/>
    </source>
</evidence>
<keyword evidence="5 9" id="KW-0822">Tryptophan biosynthesis</keyword>
<dbReference type="STRING" id="1235591.CAK95_23050"/>
<keyword evidence="2 9" id="KW-0028">Amino-acid biosynthesis</keyword>
<comment type="catalytic activity">
    <reaction evidence="7 9">
        <text>N-(5-phospho-beta-D-ribosyl)anthranilate + diphosphate = 5-phospho-alpha-D-ribose 1-diphosphate + anthranilate</text>
        <dbReference type="Rhea" id="RHEA:11768"/>
        <dbReference type="ChEBI" id="CHEBI:16567"/>
        <dbReference type="ChEBI" id="CHEBI:18277"/>
        <dbReference type="ChEBI" id="CHEBI:33019"/>
        <dbReference type="ChEBI" id="CHEBI:58017"/>
        <dbReference type="EC" id="2.4.2.18"/>
    </reaction>
</comment>
<feature type="binding site" evidence="9">
    <location>
        <position position="113"/>
    </location>
    <ligand>
        <name>anthranilate</name>
        <dbReference type="ChEBI" id="CHEBI:16567"/>
        <label>1</label>
    </ligand>
</feature>
<feature type="binding site" evidence="9">
    <location>
        <position position="168"/>
    </location>
    <ligand>
        <name>anthranilate</name>
        <dbReference type="ChEBI" id="CHEBI:16567"/>
        <label>2</label>
    </ligand>
</feature>
<feature type="binding site" evidence="9">
    <location>
        <position position="82"/>
    </location>
    <ligand>
        <name>5-phospho-alpha-D-ribose 1-diphosphate</name>
        <dbReference type="ChEBI" id="CHEBI:58017"/>
    </ligand>
</feature>
<dbReference type="Proteomes" id="UP000194137">
    <property type="component" value="Chromosome"/>
</dbReference>
<keyword evidence="6 9" id="KW-0057">Aromatic amino acid biosynthesis</keyword>
<feature type="binding site" evidence="9">
    <location>
        <position position="227"/>
    </location>
    <ligand>
        <name>Mg(2+)</name>
        <dbReference type="ChEBI" id="CHEBI:18420"/>
        <label>2</label>
    </ligand>
</feature>
<comment type="similarity">
    <text evidence="9">Belongs to the anthranilate phosphoribosyltransferase family.</text>
</comment>
<organism evidence="10 11">
    <name type="scientific">Pseudorhodoplanes sinuspersici</name>
    <dbReference type="NCBI Taxonomy" id="1235591"/>
    <lineage>
        <taxon>Bacteria</taxon>
        <taxon>Pseudomonadati</taxon>
        <taxon>Pseudomonadota</taxon>
        <taxon>Alphaproteobacteria</taxon>
        <taxon>Hyphomicrobiales</taxon>
        <taxon>Pseudorhodoplanes</taxon>
    </lineage>
</organism>
<proteinExistence type="inferred from homology"/>
<evidence type="ECO:0000256" key="7">
    <source>
        <dbReference type="ARBA" id="ARBA00052328"/>
    </source>
</evidence>
<dbReference type="GO" id="GO:0000162">
    <property type="term" value="P:L-tryptophan biosynthetic process"/>
    <property type="evidence" value="ECO:0007669"/>
    <property type="project" value="UniProtKB-UniRule"/>
</dbReference>
<gene>
    <name evidence="9" type="primary">trpD</name>
    <name evidence="10" type="ORF">CAK95_23050</name>
</gene>
<dbReference type="SUPFAM" id="SSF47648">
    <property type="entry name" value="Nucleoside phosphorylase/phosphoribosyltransferase N-terminal domain"/>
    <property type="match status" value="1"/>
</dbReference>
<dbReference type="OrthoDB" id="9806430at2"/>
<comment type="cofactor">
    <cofactor evidence="9">
        <name>Mg(2+)</name>
        <dbReference type="ChEBI" id="CHEBI:18420"/>
    </cofactor>
    <text evidence="9">Binds 2 magnesium ions per monomer.</text>
</comment>
<sequence>MTDDLRALIGKAATGAVLSRDEAAHAFDRMMSGEATPSQMGGLLMALRVRGETVDEITGAVAAMRAKMLKVDAPANAVDVVGTGGDASGSYNISTCAAFIVAGAGVPVAKHGNRALSSKSGAADVLMSLGVNIDLTPADVGRCISDAGIGFMFAPAHHPAMKNVGPTRVELGTRTIFNLLGPLSNPANVKRQLVGVFSRQWIEPLALVLKNLGSECAWVVHGSDGLDEITTSGPTAVAALENGKVRTFEISPADIGIALAKPEALRGGDADHNAAALQDVLNDKPSAYRDVALINAAAALVVAGAAKTLQDGAELAGKALSSGAARARLDRLITVSNA</sequence>
<dbReference type="Pfam" id="PF02885">
    <property type="entry name" value="Glycos_trans_3N"/>
    <property type="match status" value="1"/>
</dbReference>
<dbReference type="PANTHER" id="PTHR43285">
    <property type="entry name" value="ANTHRANILATE PHOSPHORIBOSYLTRANSFERASE"/>
    <property type="match status" value="1"/>
</dbReference>
<feature type="binding site" evidence="9">
    <location>
        <position position="82"/>
    </location>
    <ligand>
        <name>anthranilate</name>
        <dbReference type="ChEBI" id="CHEBI:16567"/>
        <label>1</label>
    </ligand>
</feature>
<dbReference type="SUPFAM" id="SSF52418">
    <property type="entry name" value="Nucleoside phosphorylase/phosphoribosyltransferase catalytic domain"/>
    <property type="match status" value="1"/>
</dbReference>
<dbReference type="InterPro" id="IPR005940">
    <property type="entry name" value="Anthranilate_Pribosyl_Tfrase"/>
</dbReference>
<feature type="binding site" evidence="9">
    <location>
        <begin position="110"/>
        <end position="118"/>
    </location>
    <ligand>
        <name>5-phospho-alpha-D-ribose 1-diphosphate</name>
        <dbReference type="ChEBI" id="CHEBI:58017"/>
    </ligand>
</feature>
<dbReference type="NCBIfam" id="TIGR01245">
    <property type="entry name" value="trpD"/>
    <property type="match status" value="1"/>
</dbReference>
<evidence type="ECO:0000256" key="8">
    <source>
        <dbReference type="ARBA" id="ARBA00061188"/>
    </source>
</evidence>
<feature type="binding site" evidence="9">
    <location>
        <position position="94"/>
    </location>
    <ligand>
        <name>Mg(2+)</name>
        <dbReference type="ChEBI" id="CHEBI:18420"/>
        <label>1</label>
    </ligand>
</feature>
<comment type="caution">
    <text evidence="9">Lacks conserved residue(s) required for the propagation of feature annotation.</text>
</comment>
<evidence type="ECO:0000256" key="3">
    <source>
        <dbReference type="ARBA" id="ARBA00022676"/>
    </source>
</evidence>
<dbReference type="InterPro" id="IPR000312">
    <property type="entry name" value="Glycosyl_Trfase_fam3"/>
</dbReference>
<dbReference type="RefSeq" id="WP_086091603.1">
    <property type="nucleotide sequence ID" value="NZ_CP021112.1"/>
</dbReference>
<feature type="binding site" evidence="9">
    <location>
        <position position="228"/>
    </location>
    <ligand>
        <name>Mg(2+)</name>
        <dbReference type="ChEBI" id="CHEBI:18420"/>
        <label>1</label>
    </ligand>
</feature>
<comment type="similarity">
    <text evidence="8">In the C-terminal section; belongs to the anthranilate phosphoribosyltransferase family.</text>
</comment>
<keyword evidence="3 9" id="KW-0328">Glycosyltransferase</keyword>
<comment type="function">
    <text evidence="9">Catalyzes the transfer of the phosphoribosyl group of 5-phosphorylribose-1-pyrophosphate (PRPP) to anthranilate to yield N-(5'-phosphoribosyl)-anthranilate (PRA).</text>
</comment>
<dbReference type="InterPro" id="IPR035902">
    <property type="entry name" value="Nuc_phospho_transferase"/>
</dbReference>
<reference evidence="10 11" key="1">
    <citation type="submission" date="2017-05" db="EMBL/GenBank/DDBJ databases">
        <title>Full genome sequence of Pseudorhodoplanes sinuspersici.</title>
        <authorList>
            <person name="Dastgheib S.M.M."/>
            <person name="Shavandi M."/>
            <person name="Tirandaz H."/>
        </authorList>
    </citation>
    <scope>NUCLEOTIDE SEQUENCE [LARGE SCALE GENOMIC DNA]</scope>
    <source>
        <strain evidence="10 11">RIPI110</strain>
    </source>
</reference>
<dbReference type="UniPathway" id="UPA00035">
    <property type="reaction ID" value="UER00041"/>
</dbReference>
<accession>A0A1W7A0M4</accession>